<keyword evidence="3" id="KW-1185">Reference proteome</keyword>
<dbReference type="OrthoDB" id="7850212at2"/>
<keyword evidence="1" id="KW-1133">Transmembrane helix</keyword>
<feature type="transmembrane region" description="Helical" evidence="1">
    <location>
        <begin position="44"/>
        <end position="64"/>
    </location>
</feature>
<protein>
    <recommendedName>
        <fullName evidence="4">DUF2933 domain-containing protein</fullName>
    </recommendedName>
</protein>
<name>A0A0P1IN31_9RHOB</name>
<dbReference type="EMBL" id="CYUE01000007">
    <property type="protein sequence ID" value="CUK25091.1"/>
    <property type="molecule type" value="Genomic_DNA"/>
</dbReference>
<dbReference type="Pfam" id="PF11666">
    <property type="entry name" value="DUF2933"/>
    <property type="match status" value="1"/>
</dbReference>
<organism evidence="2 3">
    <name type="scientific">Cognatishimia activa</name>
    <dbReference type="NCBI Taxonomy" id="1715691"/>
    <lineage>
        <taxon>Bacteria</taxon>
        <taxon>Pseudomonadati</taxon>
        <taxon>Pseudomonadota</taxon>
        <taxon>Alphaproteobacteria</taxon>
        <taxon>Rhodobacterales</taxon>
        <taxon>Paracoccaceae</taxon>
        <taxon>Cognatishimia</taxon>
    </lineage>
</organism>
<dbReference type="STRING" id="1715691.TA5113_03290"/>
<feature type="transmembrane region" description="Helical" evidence="1">
    <location>
        <begin position="15"/>
        <end position="38"/>
    </location>
</feature>
<keyword evidence="1" id="KW-0812">Transmembrane</keyword>
<accession>A0A0P1IN31</accession>
<dbReference type="AlphaFoldDB" id="A0A0P1IN31"/>
<gene>
    <name evidence="2" type="ORF">TA5114_00881</name>
</gene>
<dbReference type="InterPro" id="IPR021682">
    <property type="entry name" value="DUF2933"/>
</dbReference>
<evidence type="ECO:0000256" key="1">
    <source>
        <dbReference type="SAM" id="Phobius"/>
    </source>
</evidence>
<proteinExistence type="predicted"/>
<dbReference type="Proteomes" id="UP000051184">
    <property type="component" value="Unassembled WGS sequence"/>
</dbReference>
<evidence type="ECO:0000313" key="3">
    <source>
        <dbReference type="Proteomes" id="UP000051184"/>
    </source>
</evidence>
<keyword evidence="1" id="KW-0472">Membrane</keyword>
<evidence type="ECO:0000313" key="2">
    <source>
        <dbReference type="EMBL" id="CUK25091.1"/>
    </source>
</evidence>
<reference evidence="3" key="1">
    <citation type="submission" date="2015-09" db="EMBL/GenBank/DDBJ databases">
        <authorList>
            <person name="Rodrigo-Torres Lidia"/>
            <person name="Arahal R.David."/>
        </authorList>
    </citation>
    <scope>NUCLEOTIDE SEQUENCE [LARGE SCALE GENOMIC DNA]</scope>
    <source>
        <strain evidence="3">CECT 5114</strain>
    </source>
</reference>
<dbReference type="RefSeq" id="WP_058314104.1">
    <property type="nucleotide sequence ID" value="NZ_CYTO01000026.1"/>
</dbReference>
<sequence length="103" mass="11105">MSDTQSQKPTWSSKLMHYGMVVCCAVMLLPIAAFFVAGGTIAGLWTNVGLFAPIALCLGAHVVMHKLIGKSCHGSKDEQAQEDTLDAEFRDGQVPARDIARSR</sequence>
<evidence type="ECO:0008006" key="4">
    <source>
        <dbReference type="Google" id="ProtNLM"/>
    </source>
</evidence>